<evidence type="ECO:0000256" key="1">
    <source>
        <dbReference type="ARBA" id="ARBA00022723"/>
    </source>
</evidence>
<keyword evidence="2" id="KW-0677">Repeat</keyword>
<keyword evidence="1 5" id="KW-0479">Metal-binding</keyword>
<proteinExistence type="predicted"/>
<gene>
    <name evidence="7" type="ORF">OCTVUL_1B001045</name>
</gene>
<dbReference type="FunFam" id="2.10.110.10:FF:000015">
    <property type="entry name" value="LIM domain only 3"/>
    <property type="match status" value="1"/>
</dbReference>
<dbReference type="EMBL" id="OX597834">
    <property type="protein sequence ID" value="CAI9738663.1"/>
    <property type="molecule type" value="Genomic_DNA"/>
</dbReference>
<keyword evidence="4 5" id="KW-0440">LIM domain</keyword>
<dbReference type="PROSITE" id="PS50023">
    <property type="entry name" value="LIM_DOMAIN_2"/>
    <property type="match status" value="2"/>
</dbReference>
<dbReference type="Gene3D" id="2.10.110.10">
    <property type="entry name" value="Cysteine Rich Protein"/>
    <property type="match status" value="2"/>
</dbReference>
<sequence>MTAPGDTATKPTGLKMCFGCGGRICDRFMLHAVDHYWHTSCLKCHCCQAPLGELGSSCFTKSGMILCKEDYIRMFGPGGSCASCGLSIPATELVMRVQGNVYHIKCFTCVTCHHQLNPGERFSLVNGSLLCEQDYPKVLRGHVQVPARSTHKMLRKNTPDNLSYENEFRTMELWGP</sequence>
<dbReference type="SUPFAM" id="SSF57716">
    <property type="entry name" value="Glucocorticoid receptor-like (DNA-binding domain)"/>
    <property type="match status" value="3"/>
</dbReference>
<dbReference type="CDD" id="cd09386">
    <property type="entry name" value="LIM1_LMO4"/>
    <property type="match status" value="1"/>
</dbReference>
<keyword evidence="3 5" id="KW-0862">Zinc</keyword>
<evidence type="ECO:0000256" key="3">
    <source>
        <dbReference type="ARBA" id="ARBA00022833"/>
    </source>
</evidence>
<evidence type="ECO:0000256" key="5">
    <source>
        <dbReference type="PROSITE-ProRule" id="PRU00125"/>
    </source>
</evidence>
<dbReference type="PANTHER" id="PTHR45787">
    <property type="entry name" value="LD11652P"/>
    <property type="match status" value="1"/>
</dbReference>
<accession>A0AA36BQE8</accession>
<organism evidence="7 8">
    <name type="scientific">Octopus vulgaris</name>
    <name type="common">Common octopus</name>
    <dbReference type="NCBI Taxonomy" id="6645"/>
    <lineage>
        <taxon>Eukaryota</taxon>
        <taxon>Metazoa</taxon>
        <taxon>Spiralia</taxon>
        <taxon>Lophotrochozoa</taxon>
        <taxon>Mollusca</taxon>
        <taxon>Cephalopoda</taxon>
        <taxon>Coleoidea</taxon>
        <taxon>Octopodiformes</taxon>
        <taxon>Octopoda</taxon>
        <taxon>Incirrata</taxon>
        <taxon>Octopodidae</taxon>
        <taxon>Octopus</taxon>
    </lineage>
</organism>
<evidence type="ECO:0000313" key="8">
    <source>
        <dbReference type="Proteomes" id="UP001162480"/>
    </source>
</evidence>
<dbReference type="PANTHER" id="PTHR45787:SF13">
    <property type="entry name" value="LD11652P"/>
    <property type="match status" value="1"/>
</dbReference>
<name>A0AA36BQE8_OCTVU</name>
<feature type="domain" description="LIM zinc-binding" evidence="6">
    <location>
        <begin position="15"/>
        <end position="77"/>
    </location>
</feature>
<feature type="domain" description="LIM zinc-binding" evidence="6">
    <location>
        <begin position="79"/>
        <end position="141"/>
    </location>
</feature>
<dbReference type="InterPro" id="IPR001781">
    <property type="entry name" value="Znf_LIM"/>
</dbReference>
<keyword evidence="8" id="KW-1185">Reference proteome</keyword>
<dbReference type="PROSITE" id="PS00478">
    <property type="entry name" value="LIM_DOMAIN_1"/>
    <property type="match status" value="1"/>
</dbReference>
<evidence type="ECO:0000313" key="7">
    <source>
        <dbReference type="EMBL" id="CAI9738663.1"/>
    </source>
</evidence>
<reference evidence="7" key="1">
    <citation type="submission" date="2023-08" db="EMBL/GenBank/DDBJ databases">
        <authorList>
            <person name="Alioto T."/>
            <person name="Alioto T."/>
            <person name="Gomez Garrido J."/>
        </authorList>
    </citation>
    <scope>NUCLEOTIDE SEQUENCE</scope>
</reference>
<evidence type="ECO:0000259" key="6">
    <source>
        <dbReference type="PROSITE" id="PS50023"/>
    </source>
</evidence>
<dbReference type="Proteomes" id="UP001162480">
    <property type="component" value="Chromosome 21"/>
</dbReference>
<dbReference type="SMART" id="SM00132">
    <property type="entry name" value="LIM"/>
    <property type="match status" value="2"/>
</dbReference>
<protein>
    <submittedName>
        <fullName evidence="7">LIM domain transcription factor LMO4.1-like isoform X1</fullName>
    </submittedName>
</protein>
<dbReference type="InterPro" id="IPR050945">
    <property type="entry name" value="LMO_RBTN_TF"/>
</dbReference>
<evidence type="ECO:0000256" key="2">
    <source>
        <dbReference type="ARBA" id="ARBA00022737"/>
    </source>
</evidence>
<dbReference type="Pfam" id="PF00412">
    <property type="entry name" value="LIM"/>
    <property type="match status" value="2"/>
</dbReference>
<evidence type="ECO:0000256" key="4">
    <source>
        <dbReference type="ARBA" id="ARBA00023038"/>
    </source>
</evidence>
<dbReference type="AlphaFoldDB" id="A0AA36BQE8"/>
<dbReference type="GO" id="GO:0046872">
    <property type="term" value="F:metal ion binding"/>
    <property type="evidence" value="ECO:0007669"/>
    <property type="project" value="UniProtKB-KW"/>
</dbReference>